<gene>
    <name evidence="1" type="ORF">OWV82_012708</name>
</gene>
<dbReference type="EMBL" id="CM051400">
    <property type="protein sequence ID" value="KAJ4714184.1"/>
    <property type="molecule type" value="Genomic_DNA"/>
</dbReference>
<organism evidence="1 2">
    <name type="scientific">Melia azedarach</name>
    <name type="common">Chinaberry tree</name>
    <dbReference type="NCBI Taxonomy" id="155640"/>
    <lineage>
        <taxon>Eukaryota</taxon>
        <taxon>Viridiplantae</taxon>
        <taxon>Streptophyta</taxon>
        <taxon>Embryophyta</taxon>
        <taxon>Tracheophyta</taxon>
        <taxon>Spermatophyta</taxon>
        <taxon>Magnoliopsida</taxon>
        <taxon>eudicotyledons</taxon>
        <taxon>Gunneridae</taxon>
        <taxon>Pentapetalae</taxon>
        <taxon>rosids</taxon>
        <taxon>malvids</taxon>
        <taxon>Sapindales</taxon>
        <taxon>Meliaceae</taxon>
        <taxon>Melia</taxon>
    </lineage>
</organism>
<comment type="caution">
    <text evidence="1">The sequence shown here is derived from an EMBL/GenBank/DDBJ whole genome shotgun (WGS) entry which is preliminary data.</text>
</comment>
<evidence type="ECO:0000313" key="1">
    <source>
        <dbReference type="EMBL" id="KAJ4714184.1"/>
    </source>
</evidence>
<proteinExistence type="predicted"/>
<sequence length="126" mass="14431">METNNEETVEEYERGHVDAVAKTVNVPHMFDTPRGRVKNPNFLEEVASFTKEYDGWLVGSETGVRSLHATTDLINALNSIASNYFSQSQFSCFVFANQLIFVMNEMIGLRWDQHWRRISGVGAKWI</sequence>
<accession>A0ACC1XTW4</accession>
<protein>
    <submittedName>
        <fullName evidence="1">Rhodanese-like domain containing protein</fullName>
    </submittedName>
</protein>
<name>A0ACC1XTW4_MELAZ</name>
<keyword evidence="2" id="KW-1185">Reference proteome</keyword>
<reference evidence="1 2" key="1">
    <citation type="journal article" date="2023" name="Science">
        <title>Complex scaffold remodeling in plant triterpene biosynthesis.</title>
        <authorList>
            <person name="De La Pena R."/>
            <person name="Hodgson H."/>
            <person name="Liu J.C."/>
            <person name="Stephenson M.J."/>
            <person name="Martin A.C."/>
            <person name="Owen C."/>
            <person name="Harkess A."/>
            <person name="Leebens-Mack J."/>
            <person name="Jimenez L.E."/>
            <person name="Osbourn A."/>
            <person name="Sattely E.S."/>
        </authorList>
    </citation>
    <scope>NUCLEOTIDE SEQUENCE [LARGE SCALE GENOMIC DNA]</scope>
    <source>
        <strain evidence="2">cv. JPN11</strain>
        <tissue evidence="1">Leaf</tissue>
    </source>
</reference>
<evidence type="ECO:0000313" key="2">
    <source>
        <dbReference type="Proteomes" id="UP001164539"/>
    </source>
</evidence>
<dbReference type="Proteomes" id="UP001164539">
    <property type="component" value="Chromosome 7"/>
</dbReference>